<organism evidence="1 2">
    <name type="scientific">Auriscalpium vulgare</name>
    <dbReference type="NCBI Taxonomy" id="40419"/>
    <lineage>
        <taxon>Eukaryota</taxon>
        <taxon>Fungi</taxon>
        <taxon>Dikarya</taxon>
        <taxon>Basidiomycota</taxon>
        <taxon>Agaricomycotina</taxon>
        <taxon>Agaricomycetes</taxon>
        <taxon>Russulales</taxon>
        <taxon>Auriscalpiaceae</taxon>
        <taxon>Auriscalpium</taxon>
    </lineage>
</organism>
<comment type="caution">
    <text evidence="1">The sequence shown here is derived from an EMBL/GenBank/DDBJ whole genome shotgun (WGS) entry which is preliminary data.</text>
</comment>
<sequence length="165" mass="19044">MLYGTVTEFCTPQECPIMSAGPRYEYLWEDGVKYKRPTKLPAPEYVDALMNWAQGLLEDESVFPNTIGAPLPPPQCTLLTAWTGVPFPRSFRETVRTIVRRLFRVYAHIYSNHFDQICALGIEAHLNTSYRHFFLFINEFDLIEKKELAPLDELNDAILAEDKAR</sequence>
<protein>
    <submittedName>
        <fullName evidence="1">Mob1/phocein</fullName>
    </submittedName>
</protein>
<dbReference type="Proteomes" id="UP000814033">
    <property type="component" value="Unassembled WGS sequence"/>
</dbReference>
<evidence type="ECO:0000313" key="2">
    <source>
        <dbReference type="Proteomes" id="UP000814033"/>
    </source>
</evidence>
<reference evidence="1" key="1">
    <citation type="submission" date="2021-02" db="EMBL/GenBank/DDBJ databases">
        <authorList>
            <consortium name="DOE Joint Genome Institute"/>
            <person name="Ahrendt S."/>
            <person name="Looney B.P."/>
            <person name="Miyauchi S."/>
            <person name="Morin E."/>
            <person name="Drula E."/>
            <person name="Courty P.E."/>
            <person name="Chicoki N."/>
            <person name="Fauchery L."/>
            <person name="Kohler A."/>
            <person name="Kuo A."/>
            <person name="Labutti K."/>
            <person name="Pangilinan J."/>
            <person name="Lipzen A."/>
            <person name="Riley R."/>
            <person name="Andreopoulos W."/>
            <person name="He G."/>
            <person name="Johnson J."/>
            <person name="Barry K.W."/>
            <person name="Grigoriev I.V."/>
            <person name="Nagy L."/>
            <person name="Hibbett D."/>
            <person name="Henrissat B."/>
            <person name="Matheny P.B."/>
            <person name="Labbe J."/>
            <person name="Martin F."/>
        </authorList>
    </citation>
    <scope>NUCLEOTIDE SEQUENCE</scope>
    <source>
        <strain evidence="1">FP105234-sp</strain>
    </source>
</reference>
<keyword evidence="2" id="KW-1185">Reference proteome</keyword>
<accession>A0ACB8RBU1</accession>
<proteinExistence type="predicted"/>
<dbReference type="EMBL" id="MU276115">
    <property type="protein sequence ID" value="KAI0041564.1"/>
    <property type="molecule type" value="Genomic_DNA"/>
</dbReference>
<reference evidence="1" key="2">
    <citation type="journal article" date="2022" name="New Phytol.">
        <title>Evolutionary transition to the ectomycorrhizal habit in the genomes of a hyperdiverse lineage of mushroom-forming fungi.</title>
        <authorList>
            <person name="Looney B."/>
            <person name="Miyauchi S."/>
            <person name="Morin E."/>
            <person name="Drula E."/>
            <person name="Courty P.E."/>
            <person name="Kohler A."/>
            <person name="Kuo A."/>
            <person name="LaButti K."/>
            <person name="Pangilinan J."/>
            <person name="Lipzen A."/>
            <person name="Riley R."/>
            <person name="Andreopoulos W."/>
            <person name="He G."/>
            <person name="Johnson J."/>
            <person name="Nolan M."/>
            <person name="Tritt A."/>
            <person name="Barry K.W."/>
            <person name="Grigoriev I.V."/>
            <person name="Nagy L.G."/>
            <person name="Hibbett D."/>
            <person name="Henrissat B."/>
            <person name="Matheny P.B."/>
            <person name="Labbe J."/>
            <person name="Martin F.M."/>
        </authorList>
    </citation>
    <scope>NUCLEOTIDE SEQUENCE</scope>
    <source>
        <strain evidence="1">FP105234-sp</strain>
    </source>
</reference>
<name>A0ACB8RBU1_9AGAM</name>
<evidence type="ECO:0000313" key="1">
    <source>
        <dbReference type="EMBL" id="KAI0041564.1"/>
    </source>
</evidence>
<gene>
    <name evidence="1" type="ORF">FA95DRAFT_1565256</name>
</gene>